<evidence type="ECO:0000256" key="3">
    <source>
        <dbReference type="ARBA" id="ARBA00022475"/>
    </source>
</evidence>
<dbReference type="PANTHER" id="PTHR30329">
    <property type="entry name" value="STATOR ELEMENT OF FLAGELLAR MOTOR COMPLEX"/>
    <property type="match status" value="1"/>
</dbReference>
<reference evidence="11" key="2">
    <citation type="submission" date="2020-09" db="EMBL/GenBank/DDBJ databases">
        <authorList>
            <person name="Sun Q."/>
            <person name="Kim S."/>
        </authorList>
    </citation>
    <scope>NUCLEOTIDE SEQUENCE</scope>
    <source>
        <strain evidence="11">KCTC 23714</strain>
    </source>
</reference>
<feature type="transmembrane region" description="Helical" evidence="9">
    <location>
        <begin position="44"/>
        <end position="64"/>
    </location>
</feature>
<dbReference type="PANTHER" id="PTHR30329:SF21">
    <property type="entry name" value="LIPOPROTEIN YIAD-RELATED"/>
    <property type="match status" value="1"/>
</dbReference>
<comment type="similarity">
    <text evidence="2">Belongs to the MotB family.</text>
</comment>
<evidence type="ECO:0000256" key="1">
    <source>
        <dbReference type="ARBA" id="ARBA00004162"/>
    </source>
</evidence>
<dbReference type="Proteomes" id="UP000628984">
    <property type="component" value="Unassembled WGS sequence"/>
</dbReference>
<dbReference type="PROSITE" id="PS51123">
    <property type="entry name" value="OMPA_2"/>
    <property type="match status" value="1"/>
</dbReference>
<dbReference type="GO" id="GO:0005886">
    <property type="term" value="C:plasma membrane"/>
    <property type="evidence" value="ECO:0007669"/>
    <property type="project" value="UniProtKB-SubCell"/>
</dbReference>
<feature type="domain" description="OmpA-like" evidence="10">
    <location>
        <begin position="341"/>
        <end position="461"/>
    </location>
</feature>
<dbReference type="CDD" id="cd07185">
    <property type="entry name" value="OmpA_C-like"/>
    <property type="match status" value="1"/>
</dbReference>
<feature type="region of interest" description="Disordered" evidence="8">
    <location>
        <begin position="88"/>
        <end position="152"/>
    </location>
</feature>
<feature type="region of interest" description="Disordered" evidence="8">
    <location>
        <begin position="1"/>
        <end position="36"/>
    </location>
</feature>
<evidence type="ECO:0000256" key="8">
    <source>
        <dbReference type="SAM" id="MobiDB-lite"/>
    </source>
</evidence>
<evidence type="ECO:0000313" key="12">
    <source>
        <dbReference type="Proteomes" id="UP000628984"/>
    </source>
</evidence>
<dbReference type="AlphaFoldDB" id="A0A918INF8"/>
<keyword evidence="6 7" id="KW-0472">Membrane</keyword>
<feature type="compositionally biased region" description="Basic and acidic residues" evidence="8">
    <location>
        <begin position="141"/>
        <end position="152"/>
    </location>
</feature>
<feature type="compositionally biased region" description="Low complexity" evidence="8">
    <location>
        <begin position="245"/>
        <end position="277"/>
    </location>
</feature>
<keyword evidence="4 9" id="KW-0812">Transmembrane</keyword>
<dbReference type="InterPro" id="IPR006665">
    <property type="entry name" value="OmpA-like"/>
</dbReference>
<dbReference type="Pfam" id="PF13677">
    <property type="entry name" value="MotB_plug"/>
    <property type="match status" value="1"/>
</dbReference>
<proteinExistence type="inferred from homology"/>
<evidence type="ECO:0000256" key="6">
    <source>
        <dbReference type="ARBA" id="ARBA00023136"/>
    </source>
</evidence>
<evidence type="ECO:0000256" key="2">
    <source>
        <dbReference type="ARBA" id="ARBA00008914"/>
    </source>
</evidence>
<evidence type="ECO:0000313" key="11">
    <source>
        <dbReference type="EMBL" id="GGW23886.1"/>
    </source>
</evidence>
<evidence type="ECO:0000259" key="10">
    <source>
        <dbReference type="PROSITE" id="PS51123"/>
    </source>
</evidence>
<gene>
    <name evidence="11" type="ORF">GCM10011452_09030</name>
</gene>
<feature type="compositionally biased region" description="Polar residues" evidence="8">
    <location>
        <begin position="95"/>
        <end position="105"/>
    </location>
</feature>
<dbReference type="InterPro" id="IPR036737">
    <property type="entry name" value="OmpA-like_sf"/>
</dbReference>
<protein>
    <recommendedName>
        <fullName evidence="10">OmpA-like domain-containing protein</fullName>
    </recommendedName>
</protein>
<keyword evidence="3" id="KW-1003">Cell membrane</keyword>
<evidence type="ECO:0000256" key="5">
    <source>
        <dbReference type="ARBA" id="ARBA00022989"/>
    </source>
</evidence>
<dbReference type="SUPFAM" id="SSF103088">
    <property type="entry name" value="OmpA-like"/>
    <property type="match status" value="1"/>
</dbReference>
<comment type="caution">
    <text evidence="11">The sequence shown here is derived from an EMBL/GenBank/DDBJ whole genome shotgun (WGS) entry which is preliminary data.</text>
</comment>
<evidence type="ECO:0000256" key="7">
    <source>
        <dbReference type="PROSITE-ProRule" id="PRU00473"/>
    </source>
</evidence>
<organism evidence="11 12">
    <name type="scientific">Gemmobacter lanyuensis</name>
    <dbReference type="NCBI Taxonomy" id="1054497"/>
    <lineage>
        <taxon>Bacteria</taxon>
        <taxon>Pseudomonadati</taxon>
        <taxon>Pseudomonadota</taxon>
        <taxon>Alphaproteobacteria</taxon>
        <taxon>Rhodobacterales</taxon>
        <taxon>Paracoccaceae</taxon>
        <taxon>Gemmobacter</taxon>
    </lineage>
</organism>
<dbReference type="Pfam" id="PF00691">
    <property type="entry name" value="OmpA"/>
    <property type="match status" value="1"/>
</dbReference>
<accession>A0A918INF8</accession>
<reference evidence="11" key="1">
    <citation type="journal article" date="2014" name="Int. J. Syst. Evol. Microbiol.">
        <title>Complete genome sequence of Corynebacterium casei LMG S-19264T (=DSM 44701T), isolated from a smear-ripened cheese.</title>
        <authorList>
            <consortium name="US DOE Joint Genome Institute (JGI-PGF)"/>
            <person name="Walter F."/>
            <person name="Albersmeier A."/>
            <person name="Kalinowski J."/>
            <person name="Ruckert C."/>
        </authorList>
    </citation>
    <scope>NUCLEOTIDE SEQUENCE</scope>
    <source>
        <strain evidence="11">KCTC 23714</strain>
    </source>
</reference>
<name>A0A918INF8_9RHOB</name>
<keyword evidence="5 9" id="KW-1133">Transmembrane helix</keyword>
<evidence type="ECO:0000256" key="4">
    <source>
        <dbReference type="ARBA" id="ARBA00022692"/>
    </source>
</evidence>
<comment type="subcellular location">
    <subcellularLocation>
        <location evidence="1">Cell membrane</location>
        <topology evidence="1">Single-pass membrane protein</topology>
    </subcellularLocation>
</comment>
<sequence>MSKAPAGKKGGGHDDHGHHGAHGGGHGGGGHDDHGGGGHCPPPWIITFADMATLLMAFFVIMLMTAKSDQPKFNAFAAVMRQTFGTVPDGGDSVLQLNFGPQSGEQTDEPPGTTPQSGDPNTPQSGDEEGTGKKGSGSGDAAKEAAEALGKAMRDAVSKGQIKVESDQGEVIVRLPPGAGAKEAEQIAQSLRQAAEAAAAEGAGAGQGAGQSGAGGQNGQPGDAPTGGKDAAPQSEGGDAGQGAGAAQQGADAGAGAAGGASAAGAQSGAAGQQAGDAAGGAGAQSNAGAQGGAGAAGLGGETPASSGGAGAIKAEIAAIQLGMVLDDQLSSGDVRVERKDGEVVLTVGSGGAFQSGSSDMTAQAQDIISKLEQVSQSAKRIVVTGHTDNVPVSGGEFRDNWDLASARAQSVVRAIEESGVLPNAELQAVSKGDTEPIADNETAEGRAKNRRIEIKIEFEE</sequence>
<dbReference type="RefSeq" id="WP_189632593.1">
    <property type="nucleotide sequence ID" value="NZ_BMYQ01000001.1"/>
</dbReference>
<feature type="compositionally biased region" description="Gly residues" evidence="8">
    <location>
        <begin position="203"/>
        <end position="219"/>
    </location>
</feature>
<keyword evidence="12" id="KW-1185">Reference proteome</keyword>
<dbReference type="EMBL" id="BMYQ01000001">
    <property type="protein sequence ID" value="GGW23886.1"/>
    <property type="molecule type" value="Genomic_DNA"/>
</dbReference>
<feature type="region of interest" description="Disordered" evidence="8">
    <location>
        <begin position="198"/>
        <end position="309"/>
    </location>
</feature>
<feature type="compositionally biased region" description="Polar residues" evidence="8">
    <location>
        <begin position="114"/>
        <end position="124"/>
    </location>
</feature>
<dbReference type="InterPro" id="IPR050330">
    <property type="entry name" value="Bact_OuterMem_StrucFunc"/>
</dbReference>
<dbReference type="Gene3D" id="3.30.1330.60">
    <property type="entry name" value="OmpA-like domain"/>
    <property type="match status" value="1"/>
</dbReference>
<dbReference type="InterPro" id="IPR025713">
    <property type="entry name" value="MotB-like_N_dom"/>
</dbReference>
<feature type="compositionally biased region" description="Gly residues" evidence="8">
    <location>
        <begin position="290"/>
        <end position="301"/>
    </location>
</feature>
<evidence type="ECO:0000256" key="9">
    <source>
        <dbReference type="SAM" id="Phobius"/>
    </source>
</evidence>